<proteinExistence type="predicted"/>
<protein>
    <recommendedName>
        <fullName evidence="2">DUF4142 domain-containing protein</fullName>
    </recommendedName>
</protein>
<name>A0A919N3H1_9ACTN</name>
<sequence>MIFRRISVVVGAAGLLALPATAAQAAPAAQGTSAAPGSPAAQGTQAASAVRVAQVASEQDVSFLQAVHQDNLAEVGAGRIAWTSTADPNVKRVAAALMRDHIRLDADLYSVARRLRVSLPDTPTREQEALANRYRLAPANTFDEYFISTQLAGHRADLRLIAAQIETGTDRSVVQLAAKARTVIEHHRQLLRDAAEARGMAGYLGTGGRNG</sequence>
<dbReference type="EMBL" id="BOMW01000012">
    <property type="protein sequence ID" value="GIF03676.1"/>
    <property type="molecule type" value="Genomic_DNA"/>
</dbReference>
<dbReference type="Gene3D" id="1.20.1260.10">
    <property type="match status" value="1"/>
</dbReference>
<gene>
    <name evidence="3" type="ORF">Asi03nite_12140</name>
</gene>
<dbReference type="AlphaFoldDB" id="A0A919N3H1"/>
<evidence type="ECO:0000256" key="1">
    <source>
        <dbReference type="SAM" id="SignalP"/>
    </source>
</evidence>
<dbReference type="Proteomes" id="UP000629619">
    <property type="component" value="Unassembled WGS sequence"/>
</dbReference>
<dbReference type="PANTHER" id="PTHR38593">
    <property type="entry name" value="BLR2558 PROTEIN"/>
    <property type="match status" value="1"/>
</dbReference>
<dbReference type="InterPro" id="IPR012347">
    <property type="entry name" value="Ferritin-like"/>
</dbReference>
<dbReference type="RefSeq" id="WP_203677373.1">
    <property type="nucleotide sequence ID" value="NZ_BOMW01000012.1"/>
</dbReference>
<dbReference type="Pfam" id="PF13628">
    <property type="entry name" value="DUF4142"/>
    <property type="match status" value="1"/>
</dbReference>
<organism evidence="3 4">
    <name type="scientific">Actinoplanes siamensis</name>
    <dbReference type="NCBI Taxonomy" id="1223317"/>
    <lineage>
        <taxon>Bacteria</taxon>
        <taxon>Bacillati</taxon>
        <taxon>Actinomycetota</taxon>
        <taxon>Actinomycetes</taxon>
        <taxon>Micromonosporales</taxon>
        <taxon>Micromonosporaceae</taxon>
        <taxon>Actinoplanes</taxon>
    </lineage>
</organism>
<evidence type="ECO:0000259" key="2">
    <source>
        <dbReference type="Pfam" id="PF13628"/>
    </source>
</evidence>
<evidence type="ECO:0000313" key="3">
    <source>
        <dbReference type="EMBL" id="GIF03676.1"/>
    </source>
</evidence>
<reference evidence="3" key="1">
    <citation type="submission" date="2021-01" db="EMBL/GenBank/DDBJ databases">
        <title>Whole genome shotgun sequence of Actinoplanes siamensis NBRC 109076.</title>
        <authorList>
            <person name="Komaki H."/>
            <person name="Tamura T."/>
        </authorList>
    </citation>
    <scope>NUCLEOTIDE SEQUENCE</scope>
    <source>
        <strain evidence="3">NBRC 109076</strain>
    </source>
</reference>
<feature type="domain" description="DUF4142" evidence="2">
    <location>
        <begin position="59"/>
        <end position="191"/>
    </location>
</feature>
<dbReference type="InterPro" id="IPR025419">
    <property type="entry name" value="DUF4142"/>
</dbReference>
<dbReference type="PANTHER" id="PTHR38593:SF1">
    <property type="entry name" value="BLR2558 PROTEIN"/>
    <property type="match status" value="1"/>
</dbReference>
<comment type="caution">
    <text evidence="3">The sequence shown here is derived from an EMBL/GenBank/DDBJ whole genome shotgun (WGS) entry which is preliminary data.</text>
</comment>
<feature type="signal peptide" evidence="1">
    <location>
        <begin position="1"/>
        <end position="22"/>
    </location>
</feature>
<accession>A0A919N3H1</accession>
<keyword evidence="4" id="KW-1185">Reference proteome</keyword>
<keyword evidence="1" id="KW-0732">Signal</keyword>
<evidence type="ECO:0000313" key="4">
    <source>
        <dbReference type="Proteomes" id="UP000629619"/>
    </source>
</evidence>
<feature type="chain" id="PRO_5038744583" description="DUF4142 domain-containing protein" evidence="1">
    <location>
        <begin position="23"/>
        <end position="211"/>
    </location>
</feature>